<keyword evidence="5" id="KW-0378">Hydrolase</keyword>
<dbReference type="PRINTS" id="PR00862">
    <property type="entry name" value="PROLIGOPTASE"/>
</dbReference>
<keyword evidence="4" id="KW-0645">Protease</keyword>
<evidence type="ECO:0000313" key="11">
    <source>
        <dbReference type="Proteomes" id="UP000199758"/>
    </source>
</evidence>
<comment type="catalytic activity">
    <reaction evidence="1">
        <text>Hydrolysis of Pro-|-Xaa &gt;&gt; Ala-|-Xaa in oligopeptides.</text>
        <dbReference type="EC" id="3.4.21.26"/>
    </reaction>
</comment>
<dbReference type="FunFam" id="3.40.50.1820:FF:000005">
    <property type="entry name" value="Prolyl endopeptidase"/>
    <property type="match status" value="1"/>
</dbReference>
<dbReference type="GO" id="GO:0004252">
    <property type="term" value="F:serine-type endopeptidase activity"/>
    <property type="evidence" value="ECO:0007669"/>
    <property type="project" value="UniProtKB-EC"/>
</dbReference>
<evidence type="ECO:0000259" key="9">
    <source>
        <dbReference type="Pfam" id="PF02897"/>
    </source>
</evidence>
<name>A0A1M5MNC6_9GAMM</name>
<dbReference type="AlphaFoldDB" id="A0A1M5MNC6"/>
<dbReference type="GO" id="GO:0070012">
    <property type="term" value="F:oligopeptidase activity"/>
    <property type="evidence" value="ECO:0007669"/>
    <property type="project" value="TreeGrafter"/>
</dbReference>
<keyword evidence="11" id="KW-1185">Reference proteome</keyword>
<evidence type="ECO:0000256" key="7">
    <source>
        <dbReference type="SAM" id="SignalP"/>
    </source>
</evidence>
<evidence type="ECO:0000256" key="3">
    <source>
        <dbReference type="ARBA" id="ARBA00011897"/>
    </source>
</evidence>
<evidence type="ECO:0000313" key="10">
    <source>
        <dbReference type="EMBL" id="SHG78745.1"/>
    </source>
</evidence>
<dbReference type="InterPro" id="IPR023302">
    <property type="entry name" value="Pept_S9A_N"/>
</dbReference>
<reference evidence="10 11" key="1">
    <citation type="submission" date="2016-11" db="EMBL/GenBank/DDBJ databases">
        <authorList>
            <person name="Jaros S."/>
            <person name="Januszkiewicz K."/>
            <person name="Wedrychowicz H."/>
        </authorList>
    </citation>
    <scope>NUCLEOTIDE SEQUENCE [LARGE SCALE GENOMIC DNA]</scope>
    <source>
        <strain evidence="10 11">CGMCC 1.7049</strain>
    </source>
</reference>
<organism evidence="10 11">
    <name type="scientific">Hydrocarboniphaga daqingensis</name>
    <dbReference type="NCBI Taxonomy" id="490188"/>
    <lineage>
        <taxon>Bacteria</taxon>
        <taxon>Pseudomonadati</taxon>
        <taxon>Pseudomonadota</taxon>
        <taxon>Gammaproteobacteria</taxon>
        <taxon>Nevskiales</taxon>
        <taxon>Nevskiaceae</taxon>
        <taxon>Hydrocarboniphaga</taxon>
    </lineage>
</organism>
<dbReference type="InterPro" id="IPR029058">
    <property type="entry name" value="AB_hydrolase_fold"/>
</dbReference>
<dbReference type="PANTHER" id="PTHR42881">
    <property type="entry name" value="PROLYL ENDOPEPTIDASE"/>
    <property type="match status" value="1"/>
</dbReference>
<evidence type="ECO:0000259" key="8">
    <source>
        <dbReference type="Pfam" id="PF00326"/>
    </source>
</evidence>
<dbReference type="InterPro" id="IPR051167">
    <property type="entry name" value="Prolyl_oligopep/macrocyclase"/>
</dbReference>
<dbReference type="RefSeq" id="WP_072895788.1">
    <property type="nucleotide sequence ID" value="NZ_FQWZ01000003.1"/>
</dbReference>
<dbReference type="EMBL" id="FQWZ01000003">
    <property type="protein sequence ID" value="SHG78745.1"/>
    <property type="molecule type" value="Genomic_DNA"/>
</dbReference>
<evidence type="ECO:0000256" key="5">
    <source>
        <dbReference type="ARBA" id="ARBA00022801"/>
    </source>
</evidence>
<dbReference type="EC" id="3.4.21.26" evidence="3"/>
<comment type="similarity">
    <text evidence="2">Belongs to the peptidase S9A family.</text>
</comment>
<dbReference type="InterPro" id="IPR002471">
    <property type="entry name" value="Pept_S9_AS"/>
</dbReference>
<evidence type="ECO:0000256" key="1">
    <source>
        <dbReference type="ARBA" id="ARBA00001070"/>
    </source>
</evidence>
<dbReference type="Gene3D" id="2.130.10.120">
    <property type="entry name" value="Prolyl oligopeptidase, N-terminal domain"/>
    <property type="match status" value="1"/>
</dbReference>
<dbReference type="GO" id="GO:0005829">
    <property type="term" value="C:cytosol"/>
    <property type="evidence" value="ECO:0007669"/>
    <property type="project" value="TreeGrafter"/>
</dbReference>
<gene>
    <name evidence="10" type="ORF">SAMN04488068_1357</name>
</gene>
<feature type="chain" id="PRO_5012138291" description="prolyl oligopeptidase" evidence="7">
    <location>
        <begin position="19"/>
        <end position="713"/>
    </location>
</feature>
<dbReference type="InterPro" id="IPR002470">
    <property type="entry name" value="Peptidase_S9A"/>
</dbReference>
<evidence type="ECO:0000256" key="2">
    <source>
        <dbReference type="ARBA" id="ARBA00005228"/>
    </source>
</evidence>
<protein>
    <recommendedName>
        <fullName evidence="3">prolyl oligopeptidase</fullName>
        <ecNumber evidence="3">3.4.21.26</ecNumber>
    </recommendedName>
</protein>
<dbReference type="Gene3D" id="3.40.50.1820">
    <property type="entry name" value="alpha/beta hydrolase"/>
    <property type="match status" value="1"/>
</dbReference>
<dbReference type="PROSITE" id="PS00708">
    <property type="entry name" value="PRO_ENDOPEP_SER"/>
    <property type="match status" value="1"/>
</dbReference>
<proteinExistence type="inferred from homology"/>
<dbReference type="SUPFAM" id="SSF53474">
    <property type="entry name" value="alpha/beta-Hydrolases"/>
    <property type="match status" value="1"/>
</dbReference>
<dbReference type="GO" id="GO:0006508">
    <property type="term" value="P:proteolysis"/>
    <property type="evidence" value="ECO:0007669"/>
    <property type="project" value="UniProtKB-KW"/>
</dbReference>
<accession>A0A1M5MNC6</accession>
<keyword evidence="7" id="KW-0732">Signal</keyword>
<evidence type="ECO:0000256" key="6">
    <source>
        <dbReference type="ARBA" id="ARBA00022825"/>
    </source>
</evidence>
<evidence type="ECO:0000256" key="4">
    <source>
        <dbReference type="ARBA" id="ARBA00022670"/>
    </source>
</evidence>
<dbReference type="STRING" id="490188.SAMN04488068_1357"/>
<keyword evidence="6" id="KW-0720">Serine protease</keyword>
<dbReference type="Pfam" id="PF02897">
    <property type="entry name" value="Peptidase_S9_N"/>
    <property type="match status" value="1"/>
</dbReference>
<dbReference type="SUPFAM" id="SSF50993">
    <property type="entry name" value="Peptidase/esterase 'gauge' domain"/>
    <property type="match status" value="1"/>
</dbReference>
<dbReference type="InterPro" id="IPR001375">
    <property type="entry name" value="Peptidase_S9_cat"/>
</dbReference>
<dbReference type="Proteomes" id="UP000199758">
    <property type="component" value="Unassembled WGS sequence"/>
</dbReference>
<sequence>MRSLWLAAALGIPMTAMALDYPASPRGDVVDTYFGTAVADPYRALEDLDAPQTRDWVNAQNALTLPFLAALPEREGLQQRLTQLWNYERFDVPAKAGGQYFYTRNDGLQNQAVLYVQKGSDAPRELLDPNRLSSDGTVALTQFEPSPDGRRIMYATAAAGSDWNEFRIRDVASGVDSSETLQRIKFSGVSWTQDGEGFYYSRYPDPPAELADKTSNRAVFDGLANQKLYYHRVGTPQRDDVLVFEMPDQPKWFIDGQVTRDGRYLIVTMRAGSGDKSRVYIRDLQQADAPTIKRVDSFDHAYQYIGHHGSLAYFMTDRDAPRRAIVSLDLSQAADAPWTPVVAETPDTIVNAKLAGGQLAVLSLHDASSRLTLYTLAGKLLGPIKLPGLGAVAEDFHCSHDDDELLFGYTSYNQPLTPYRASIKARSASAFRTLRLAFDPTQYVTEQVFYPSRDGTRVPMFISYRKGLKRDSRTRAFLHGYGGFDIAKTPAFDVSALAWMERGGVYAVANLRGGGEYGEAWHLAGTRERKQNVFDDFVAAAGYLVSQRYTAYPRIAIWGRSNGGLLVGASVNQNPQLWGAAVATVGVMDMLRFHKFTVGYAWTGDYGSSDDADGFGYLSRYSPLHTLKPGTAYPPTLITTGDHDDRVHPAHSYKYAAALQAAQAGEAPALIRIDTRAGHGSGKPVSKVIEEEADKLAFMWHYTAGSAESPSAP</sequence>
<feature type="domain" description="Peptidase S9A N-terminal" evidence="9">
    <location>
        <begin position="25"/>
        <end position="427"/>
    </location>
</feature>
<feature type="domain" description="Peptidase S9 prolyl oligopeptidase catalytic" evidence="8">
    <location>
        <begin position="491"/>
        <end position="703"/>
    </location>
</feature>
<dbReference type="PANTHER" id="PTHR42881:SF2">
    <property type="entry name" value="PROLYL ENDOPEPTIDASE"/>
    <property type="match status" value="1"/>
</dbReference>
<dbReference type="Pfam" id="PF00326">
    <property type="entry name" value="Peptidase_S9"/>
    <property type="match status" value="1"/>
</dbReference>
<feature type="signal peptide" evidence="7">
    <location>
        <begin position="1"/>
        <end position="18"/>
    </location>
</feature>